<dbReference type="Proteomes" id="UP001303046">
    <property type="component" value="Unassembled WGS sequence"/>
</dbReference>
<sequence>MQEFVKVTFCDDDDDDSVCKALHTNAVAVDGQEAREDKCYKIDLADLVRPLLDRPNLGNKHLQLLADLLITFVYHKGNGHHEVGRMLLILISATLVCKTMCGNIVDLNCTYWDAAGAKAKFSEKAVNCPNVLPDSVCKALYNINDVVVDGDQARDEKCFKAADPSVKEAAIKTCPRTCGYCCLTPEYNCPNSQFPRISCSVITPNMCYSPAWKNIIEEDCPNVCGFCNSGNCFDVAPNCALDISICRSVLMQDFVKENCKRTCGYCSQTGATTAAPCGLDPNCVNWVRNGFCNSIFYTQEQKRQYCGRQCGLC</sequence>
<dbReference type="PANTHER" id="PTHR21724">
    <property type="entry name" value="SHKT DOMAIN-CONTAINING PROTEIN"/>
    <property type="match status" value="1"/>
</dbReference>
<reference evidence="3 4" key="1">
    <citation type="submission" date="2023-08" db="EMBL/GenBank/DDBJ databases">
        <title>A Necator americanus chromosomal reference genome.</title>
        <authorList>
            <person name="Ilik V."/>
            <person name="Petrzelkova K.J."/>
            <person name="Pardy F."/>
            <person name="Fuh T."/>
            <person name="Niatou-Singa F.S."/>
            <person name="Gouil Q."/>
            <person name="Baker L."/>
            <person name="Ritchie M.E."/>
            <person name="Jex A.R."/>
            <person name="Gazzola D."/>
            <person name="Li H."/>
            <person name="Toshio Fujiwara R."/>
            <person name="Zhan B."/>
            <person name="Aroian R.V."/>
            <person name="Pafco B."/>
            <person name="Schwarz E.M."/>
        </authorList>
    </citation>
    <scope>NUCLEOTIDE SEQUENCE [LARGE SCALE GENOMIC DNA]</scope>
    <source>
        <strain evidence="3 4">Aroian</strain>
        <tissue evidence="3">Whole animal</tissue>
    </source>
</reference>
<comment type="caution">
    <text evidence="1">Lacks conserved residue(s) required for the propagation of feature annotation.</text>
</comment>
<organism evidence="3 4">
    <name type="scientific">Necator americanus</name>
    <name type="common">Human hookworm</name>
    <dbReference type="NCBI Taxonomy" id="51031"/>
    <lineage>
        <taxon>Eukaryota</taxon>
        <taxon>Metazoa</taxon>
        <taxon>Ecdysozoa</taxon>
        <taxon>Nematoda</taxon>
        <taxon>Chromadorea</taxon>
        <taxon>Rhabditida</taxon>
        <taxon>Rhabditina</taxon>
        <taxon>Rhabditomorpha</taxon>
        <taxon>Strongyloidea</taxon>
        <taxon>Ancylostomatidae</taxon>
        <taxon>Bunostominae</taxon>
        <taxon>Necator</taxon>
    </lineage>
</organism>
<proteinExistence type="predicted"/>
<dbReference type="Pfam" id="PF01549">
    <property type="entry name" value="ShK"/>
    <property type="match status" value="3"/>
</dbReference>
<evidence type="ECO:0000313" key="4">
    <source>
        <dbReference type="Proteomes" id="UP001303046"/>
    </source>
</evidence>
<keyword evidence="1" id="KW-1015">Disulfide bond</keyword>
<feature type="disulfide bond" evidence="1">
    <location>
        <begin position="232"/>
        <end position="266"/>
    </location>
</feature>
<evidence type="ECO:0000256" key="1">
    <source>
        <dbReference type="PROSITE-ProRule" id="PRU01005"/>
    </source>
</evidence>
<evidence type="ECO:0000313" key="3">
    <source>
        <dbReference type="EMBL" id="KAK6751291.1"/>
    </source>
</evidence>
<dbReference type="PANTHER" id="PTHR21724:SF0">
    <property type="entry name" value="SHKT DOMAIN-CONTAINING PROTEIN"/>
    <property type="match status" value="1"/>
</dbReference>
<dbReference type="Gene3D" id="1.10.10.1870">
    <property type="entry name" value="ShTK domain-like"/>
    <property type="match status" value="1"/>
</dbReference>
<name>A0ABR1DMX7_NECAM</name>
<dbReference type="InterPro" id="IPR003582">
    <property type="entry name" value="ShKT_dom"/>
</dbReference>
<accession>A0ABR1DMX7</accession>
<dbReference type="EMBL" id="JAVFWL010000004">
    <property type="protein sequence ID" value="KAK6751291.1"/>
    <property type="molecule type" value="Genomic_DNA"/>
</dbReference>
<gene>
    <name evidence="3" type="primary">Necator_chrIV.g16257</name>
    <name evidence="3" type="ORF">RB195_002961</name>
</gene>
<dbReference type="Gene3D" id="1.10.10.1940">
    <property type="match status" value="2"/>
</dbReference>
<feature type="domain" description="ShKT" evidence="2">
    <location>
        <begin position="232"/>
        <end position="266"/>
    </location>
</feature>
<keyword evidence="4" id="KW-1185">Reference proteome</keyword>
<dbReference type="PROSITE" id="PS51670">
    <property type="entry name" value="SHKT"/>
    <property type="match status" value="2"/>
</dbReference>
<dbReference type="SMART" id="SM00254">
    <property type="entry name" value="ShKT"/>
    <property type="match status" value="4"/>
</dbReference>
<comment type="caution">
    <text evidence="3">The sequence shown here is derived from an EMBL/GenBank/DDBJ whole genome shotgun (WGS) entry which is preliminary data.</text>
</comment>
<protein>
    <recommendedName>
        <fullName evidence="2">ShKT domain-containing protein</fullName>
    </recommendedName>
</protein>
<evidence type="ECO:0000259" key="2">
    <source>
        <dbReference type="PROSITE" id="PS51670"/>
    </source>
</evidence>
<feature type="domain" description="ShKT" evidence="2">
    <location>
        <begin position="277"/>
        <end position="313"/>
    </location>
</feature>